<evidence type="ECO:0000256" key="1">
    <source>
        <dbReference type="ARBA" id="ARBA00001961"/>
    </source>
</evidence>
<evidence type="ECO:0000256" key="3">
    <source>
        <dbReference type="ARBA" id="ARBA00022896"/>
    </source>
</evidence>
<feature type="domain" description="Fe2OG dioxygenase" evidence="8">
    <location>
        <begin position="78"/>
        <end position="179"/>
    </location>
</feature>
<name>A0A4R6R6Y0_9BURK</name>
<dbReference type="NCBIfam" id="NF003975">
    <property type="entry name" value="PRK05467.1-4"/>
    <property type="match status" value="1"/>
</dbReference>
<evidence type="ECO:0000256" key="4">
    <source>
        <dbReference type="ARBA" id="ARBA00022964"/>
    </source>
</evidence>
<dbReference type="GO" id="GO:0031418">
    <property type="term" value="F:L-ascorbic acid binding"/>
    <property type="evidence" value="ECO:0007669"/>
    <property type="project" value="UniProtKB-KW"/>
</dbReference>
<keyword evidence="2 7" id="KW-0479">Metal-binding</keyword>
<dbReference type="Gene3D" id="4.10.860.20">
    <property type="entry name" value="Rabenosyn, Rab binding domain"/>
    <property type="match status" value="1"/>
</dbReference>
<evidence type="ECO:0000313" key="10">
    <source>
        <dbReference type="Proteomes" id="UP000294593"/>
    </source>
</evidence>
<keyword evidence="6 7" id="KW-0408">Iron</keyword>
<keyword evidence="4 7" id="KW-0223">Dioxygenase</keyword>
<dbReference type="InterPro" id="IPR006620">
    <property type="entry name" value="Pro_4_hyd_alph"/>
</dbReference>
<dbReference type="HAMAP" id="MF_00657">
    <property type="entry name" value="Hydroxyl_YbiX"/>
    <property type="match status" value="1"/>
</dbReference>
<dbReference type="InterPro" id="IPR044862">
    <property type="entry name" value="Pro_4_hyd_alph_FE2OG_OXY"/>
</dbReference>
<feature type="binding site" evidence="7">
    <location>
        <position position="170"/>
    </location>
    <ligand>
        <name>2-oxoglutarate</name>
        <dbReference type="ChEBI" id="CHEBI:16810"/>
    </ligand>
</feature>
<evidence type="ECO:0000313" key="9">
    <source>
        <dbReference type="EMBL" id="TDP81612.1"/>
    </source>
</evidence>
<dbReference type="PANTHER" id="PTHR41536">
    <property type="entry name" value="PKHD-TYPE HYDROXYLASE YBIX"/>
    <property type="match status" value="1"/>
</dbReference>
<dbReference type="Gene3D" id="2.60.120.620">
    <property type="entry name" value="q2cbj1_9rhob like domain"/>
    <property type="match status" value="1"/>
</dbReference>
<dbReference type="InterPro" id="IPR023550">
    <property type="entry name" value="PKHD_hydroxylase"/>
</dbReference>
<keyword evidence="3 7" id="KW-0847">Vitamin C</keyword>
<dbReference type="GO" id="GO:0006974">
    <property type="term" value="P:DNA damage response"/>
    <property type="evidence" value="ECO:0007669"/>
    <property type="project" value="TreeGrafter"/>
</dbReference>
<feature type="binding site" evidence="7">
    <location>
        <position position="97"/>
    </location>
    <ligand>
        <name>Fe cation</name>
        <dbReference type="ChEBI" id="CHEBI:24875"/>
    </ligand>
</feature>
<evidence type="ECO:0000256" key="5">
    <source>
        <dbReference type="ARBA" id="ARBA00023002"/>
    </source>
</evidence>
<organism evidence="9 10">
    <name type="scientific">Aquabacterium commune</name>
    <dbReference type="NCBI Taxonomy" id="70586"/>
    <lineage>
        <taxon>Bacteria</taxon>
        <taxon>Pseudomonadati</taxon>
        <taxon>Pseudomonadota</taxon>
        <taxon>Betaproteobacteria</taxon>
        <taxon>Burkholderiales</taxon>
        <taxon>Aquabacterium</taxon>
    </lineage>
</organism>
<comment type="cofactor">
    <cofactor evidence="1 7">
        <name>L-ascorbate</name>
        <dbReference type="ChEBI" id="CHEBI:38290"/>
    </cofactor>
</comment>
<dbReference type="InterPro" id="IPR005123">
    <property type="entry name" value="Oxoglu/Fe-dep_dioxygenase_dom"/>
</dbReference>
<evidence type="ECO:0000256" key="2">
    <source>
        <dbReference type="ARBA" id="ARBA00022723"/>
    </source>
</evidence>
<comment type="caution">
    <text evidence="9">The sequence shown here is derived from an EMBL/GenBank/DDBJ whole genome shotgun (WGS) entry which is preliminary data.</text>
</comment>
<keyword evidence="10" id="KW-1185">Reference proteome</keyword>
<dbReference type="PROSITE" id="PS51471">
    <property type="entry name" value="FE2OG_OXY"/>
    <property type="match status" value="1"/>
</dbReference>
<gene>
    <name evidence="9" type="ORF">EV672_10742</name>
</gene>
<dbReference type="PANTHER" id="PTHR41536:SF1">
    <property type="entry name" value="PKHD-TYPE HYDROXYLASE YBIX"/>
    <property type="match status" value="1"/>
</dbReference>
<dbReference type="Pfam" id="PF13640">
    <property type="entry name" value="2OG-FeII_Oxy_3"/>
    <property type="match status" value="1"/>
</dbReference>
<accession>A0A4R6R6Y0</accession>
<sequence length="227" mass="25599">MLLHIPQVLTPDELQRARAILDAAPWVLGQVTAGRQAALVKDNEQLAQQGEHAKALRALILPALDRNTLFFSAALPRRIVPPLFNRYGGEHASYGKHVDNAIRVNNELGQRVRTDISATLFLANPDDYEGGDLVIDDTFGEKRVKLAAGNMVIYPGTSVHRVEPVTRGHRLASFFWIESMVRSDEQRRLLFDLDTHLTRLRQQHDHDESLVGLTGTYHNLLRMWADV</sequence>
<dbReference type="GO" id="GO:0005506">
    <property type="term" value="F:iron ion binding"/>
    <property type="evidence" value="ECO:0007669"/>
    <property type="project" value="UniProtKB-UniRule"/>
</dbReference>
<feature type="binding site" evidence="7">
    <location>
        <position position="99"/>
    </location>
    <ligand>
        <name>Fe cation</name>
        <dbReference type="ChEBI" id="CHEBI:24875"/>
    </ligand>
</feature>
<dbReference type="EMBL" id="SNXW01000007">
    <property type="protein sequence ID" value="TDP81612.1"/>
    <property type="molecule type" value="Genomic_DNA"/>
</dbReference>
<dbReference type="GO" id="GO:0016706">
    <property type="term" value="F:2-oxoglutarate-dependent dioxygenase activity"/>
    <property type="evidence" value="ECO:0007669"/>
    <property type="project" value="UniProtKB-UniRule"/>
</dbReference>
<dbReference type="OrthoDB" id="9812472at2"/>
<protein>
    <submittedName>
        <fullName evidence="9">PKHD-type hydroxylase</fullName>
    </submittedName>
</protein>
<dbReference type="RefSeq" id="WP_133609709.1">
    <property type="nucleotide sequence ID" value="NZ_JBASTO010000141.1"/>
</dbReference>
<feature type="binding site" evidence="7">
    <location>
        <position position="160"/>
    </location>
    <ligand>
        <name>Fe cation</name>
        <dbReference type="ChEBI" id="CHEBI:24875"/>
    </ligand>
</feature>
<dbReference type="InterPro" id="IPR041097">
    <property type="entry name" value="PKHD_C"/>
</dbReference>
<dbReference type="SMART" id="SM00702">
    <property type="entry name" value="P4Hc"/>
    <property type="match status" value="1"/>
</dbReference>
<comment type="cofactor">
    <cofactor evidence="7">
        <name>Fe(2+)</name>
        <dbReference type="ChEBI" id="CHEBI:29033"/>
    </cofactor>
    <text evidence="7">Binds 1 Fe(2+) ion per subunit.</text>
</comment>
<dbReference type="Pfam" id="PF18331">
    <property type="entry name" value="PKHD_C"/>
    <property type="match status" value="1"/>
</dbReference>
<dbReference type="GO" id="GO:0006879">
    <property type="term" value="P:intracellular iron ion homeostasis"/>
    <property type="evidence" value="ECO:0007669"/>
    <property type="project" value="TreeGrafter"/>
</dbReference>
<evidence type="ECO:0000259" key="8">
    <source>
        <dbReference type="PROSITE" id="PS51471"/>
    </source>
</evidence>
<reference evidence="9 10" key="1">
    <citation type="submission" date="2019-03" db="EMBL/GenBank/DDBJ databases">
        <title>Genomic Encyclopedia of Type Strains, Phase IV (KMG-IV): sequencing the most valuable type-strain genomes for metagenomic binning, comparative biology and taxonomic classification.</title>
        <authorList>
            <person name="Goeker M."/>
        </authorList>
    </citation>
    <scope>NUCLEOTIDE SEQUENCE [LARGE SCALE GENOMIC DNA]</scope>
    <source>
        <strain evidence="9 10">DSM 11901</strain>
    </source>
</reference>
<proteinExistence type="inferred from homology"/>
<dbReference type="NCBIfam" id="NF003974">
    <property type="entry name" value="PRK05467.1-3"/>
    <property type="match status" value="1"/>
</dbReference>
<dbReference type="Proteomes" id="UP000294593">
    <property type="component" value="Unassembled WGS sequence"/>
</dbReference>
<evidence type="ECO:0000256" key="6">
    <source>
        <dbReference type="ARBA" id="ARBA00023004"/>
    </source>
</evidence>
<dbReference type="AlphaFoldDB" id="A0A4R6R6Y0"/>
<keyword evidence="5 7" id="KW-0560">Oxidoreductase</keyword>
<evidence type="ECO:0000256" key="7">
    <source>
        <dbReference type="HAMAP-Rule" id="MF_00657"/>
    </source>
</evidence>